<dbReference type="OrthoDB" id="124582at2759"/>
<sequence>MQTSPNLPRPPIQSDDAVANLRRVFMKWNEDMYPDSPSFLAYLLNHHYSSVNLAKGAKGLKGSDAHLVSRLVPMSEELGFSLGLAKLRCKVTGTADCESGDMYYNKRARRGYHDDYGDYYGRGRQPRMEEVMDKVYQLTNAVTLEGKDAMGGQRTITVDEDDLIPREPFEDMSPDKEEYEGYMGNYPGDVMHCKYSIIGL</sequence>
<proteinExistence type="predicted"/>
<dbReference type="KEGG" id="cci:CC1G_15664"/>
<comment type="caution">
    <text evidence="1">The sequence shown here is derived from an EMBL/GenBank/DDBJ whole genome shotgun (WGS) entry which is preliminary data.</text>
</comment>
<dbReference type="AlphaFoldDB" id="D6RQC4"/>
<gene>
    <name evidence="1" type="ORF">CC1G_15664</name>
</gene>
<dbReference type="HOGENOM" id="CLU_1366188_0_0_1"/>
<keyword evidence="2" id="KW-1185">Reference proteome</keyword>
<dbReference type="GeneID" id="9379479"/>
<dbReference type="VEuPathDB" id="FungiDB:CC1G_15664"/>
<dbReference type="RefSeq" id="XP_002910234.1">
    <property type="nucleotide sequence ID" value="XM_002910188.1"/>
</dbReference>
<name>D6RQC4_COPC7</name>
<dbReference type="Proteomes" id="UP000001861">
    <property type="component" value="Unassembled WGS sequence"/>
</dbReference>
<evidence type="ECO:0000313" key="2">
    <source>
        <dbReference type="Proteomes" id="UP000001861"/>
    </source>
</evidence>
<accession>D6RQC4</accession>
<reference evidence="1 2" key="1">
    <citation type="journal article" date="2010" name="Proc. Natl. Acad. Sci. U.S.A.">
        <title>Insights into evolution of multicellular fungi from the assembled chromosomes of the mushroom Coprinopsis cinerea (Coprinus cinereus).</title>
        <authorList>
            <person name="Stajich J.E."/>
            <person name="Wilke S.K."/>
            <person name="Ahren D."/>
            <person name="Au C.H."/>
            <person name="Birren B.W."/>
            <person name="Borodovsky M."/>
            <person name="Burns C."/>
            <person name="Canback B."/>
            <person name="Casselton L.A."/>
            <person name="Cheng C.K."/>
            <person name="Deng J."/>
            <person name="Dietrich F.S."/>
            <person name="Fargo D.C."/>
            <person name="Farman M.L."/>
            <person name="Gathman A.C."/>
            <person name="Goldberg J."/>
            <person name="Guigo R."/>
            <person name="Hoegger P.J."/>
            <person name="Hooker J.B."/>
            <person name="Huggins A."/>
            <person name="James T.Y."/>
            <person name="Kamada T."/>
            <person name="Kilaru S."/>
            <person name="Kodira C."/>
            <person name="Kues U."/>
            <person name="Kupfer D."/>
            <person name="Kwan H.S."/>
            <person name="Lomsadze A."/>
            <person name="Li W."/>
            <person name="Lilly W.W."/>
            <person name="Ma L.J."/>
            <person name="Mackey A.J."/>
            <person name="Manning G."/>
            <person name="Martin F."/>
            <person name="Muraguchi H."/>
            <person name="Natvig D.O."/>
            <person name="Palmerini H."/>
            <person name="Ramesh M.A."/>
            <person name="Rehmeyer C.J."/>
            <person name="Roe B.A."/>
            <person name="Shenoy N."/>
            <person name="Stanke M."/>
            <person name="Ter-Hovhannisyan V."/>
            <person name="Tunlid A."/>
            <person name="Velagapudi R."/>
            <person name="Vision T.J."/>
            <person name="Zeng Q."/>
            <person name="Zolan M.E."/>
            <person name="Pukkila P.J."/>
        </authorList>
    </citation>
    <scope>NUCLEOTIDE SEQUENCE [LARGE SCALE GENOMIC DNA]</scope>
    <source>
        <strain evidence="2">Okayama-7 / 130 / ATCC MYA-4618 / FGSC 9003</strain>
    </source>
</reference>
<protein>
    <submittedName>
        <fullName evidence="1">Uncharacterized protein</fullName>
    </submittedName>
</protein>
<dbReference type="EMBL" id="AACS02000011">
    <property type="protein sequence ID" value="EFI26740.1"/>
    <property type="molecule type" value="Genomic_DNA"/>
</dbReference>
<dbReference type="InParanoid" id="D6RQC4"/>
<evidence type="ECO:0000313" key="1">
    <source>
        <dbReference type="EMBL" id="EFI26740.1"/>
    </source>
</evidence>
<organism evidence="1 2">
    <name type="scientific">Coprinopsis cinerea (strain Okayama-7 / 130 / ATCC MYA-4618 / FGSC 9003)</name>
    <name type="common">Inky cap fungus</name>
    <name type="synonym">Hormographiella aspergillata</name>
    <dbReference type="NCBI Taxonomy" id="240176"/>
    <lineage>
        <taxon>Eukaryota</taxon>
        <taxon>Fungi</taxon>
        <taxon>Dikarya</taxon>
        <taxon>Basidiomycota</taxon>
        <taxon>Agaricomycotina</taxon>
        <taxon>Agaricomycetes</taxon>
        <taxon>Agaricomycetidae</taxon>
        <taxon>Agaricales</taxon>
        <taxon>Agaricineae</taxon>
        <taxon>Psathyrellaceae</taxon>
        <taxon>Coprinopsis</taxon>
    </lineage>
</organism>